<proteinExistence type="predicted"/>
<keyword evidence="2" id="KW-1185">Reference proteome</keyword>
<evidence type="ECO:0000313" key="1">
    <source>
        <dbReference type="EMBL" id="GLB46584.1"/>
    </source>
</evidence>
<dbReference type="EMBL" id="BRPL01000002">
    <property type="protein sequence ID" value="GLB46584.1"/>
    <property type="molecule type" value="Genomic_DNA"/>
</dbReference>
<dbReference type="AlphaFoldDB" id="A0A9W6ESX3"/>
<comment type="caution">
    <text evidence="1">The sequence shown here is derived from an EMBL/GenBank/DDBJ whole genome shotgun (WGS) entry which is preliminary data.</text>
</comment>
<gene>
    <name evidence="1" type="ORF">WR164_05630</name>
</gene>
<reference evidence="1" key="1">
    <citation type="submission" date="2022-07" db="EMBL/GenBank/DDBJ databases">
        <authorList>
            <person name="Kouya T."/>
            <person name="Ishiyama Y."/>
        </authorList>
    </citation>
    <scope>NUCLEOTIDE SEQUENCE</scope>
    <source>
        <strain evidence="1">WR16-4</strain>
    </source>
</reference>
<dbReference type="Proteomes" id="UP001144204">
    <property type="component" value="Unassembled WGS sequence"/>
</dbReference>
<evidence type="ECO:0000313" key="2">
    <source>
        <dbReference type="Proteomes" id="UP001144204"/>
    </source>
</evidence>
<organism evidence="1 2">
    <name type="scientific">Philodulcilactobacillus myokoensis</name>
    <dbReference type="NCBI Taxonomy" id="2929573"/>
    <lineage>
        <taxon>Bacteria</taxon>
        <taxon>Bacillati</taxon>
        <taxon>Bacillota</taxon>
        <taxon>Bacilli</taxon>
        <taxon>Lactobacillales</taxon>
        <taxon>Lactobacillaceae</taxon>
        <taxon>Philodulcilactobacillus</taxon>
    </lineage>
</organism>
<reference evidence="1" key="2">
    <citation type="journal article" date="2023" name="PLoS ONE">
        <title>Philodulcilactobacillus myokoensis gen. nov., sp. nov., a fructophilic, acidophilic, and agar-phobic lactic acid bacterium isolated from fermented vegetable extracts.</title>
        <authorList>
            <person name="Kouya T."/>
            <person name="Ishiyama Y."/>
            <person name="Ohashi S."/>
            <person name="Kumakubo R."/>
            <person name="Yamazaki T."/>
            <person name="Otaki T."/>
        </authorList>
    </citation>
    <scope>NUCLEOTIDE SEQUENCE</scope>
    <source>
        <strain evidence="1">WR16-4</strain>
    </source>
</reference>
<accession>A0A9W6ESX3</accession>
<name>A0A9W6ESX3_9LACO</name>
<protein>
    <submittedName>
        <fullName evidence="1">Uncharacterized protein</fullName>
    </submittedName>
</protein>
<sequence length="113" mass="13212">MSEELLDFAKLSDEAKNTAVSDFASFYFNLYSQNGLELITSFDQKEVMNDINNYLLMHQNEDQKEIVKASIKDCFAQFSELINQIDQKFYANGNSEKPWNDWYNEKFVKLGRG</sequence>
<dbReference type="RefSeq" id="WP_286136048.1">
    <property type="nucleotide sequence ID" value="NZ_BRPL01000002.1"/>
</dbReference>